<comment type="caution">
    <text evidence="2">The sequence shown here is derived from an EMBL/GenBank/DDBJ whole genome shotgun (WGS) entry which is preliminary data.</text>
</comment>
<feature type="non-terminal residue" evidence="2">
    <location>
        <position position="150"/>
    </location>
</feature>
<protein>
    <submittedName>
        <fullName evidence="2">Uncharacterized protein</fullName>
    </submittedName>
</protein>
<evidence type="ECO:0000256" key="1">
    <source>
        <dbReference type="SAM" id="MobiDB-lite"/>
    </source>
</evidence>
<evidence type="ECO:0000313" key="2">
    <source>
        <dbReference type="EMBL" id="KAK8728205.1"/>
    </source>
</evidence>
<dbReference type="AlphaFoldDB" id="A0AAW0WAI9"/>
<name>A0AAW0WAI9_CHEQU</name>
<accession>A0AAW0WAI9</accession>
<feature type="compositionally biased region" description="Basic residues" evidence="1">
    <location>
        <begin position="29"/>
        <end position="89"/>
    </location>
</feature>
<organism evidence="2 3">
    <name type="scientific">Cherax quadricarinatus</name>
    <name type="common">Australian red claw crayfish</name>
    <dbReference type="NCBI Taxonomy" id="27406"/>
    <lineage>
        <taxon>Eukaryota</taxon>
        <taxon>Metazoa</taxon>
        <taxon>Ecdysozoa</taxon>
        <taxon>Arthropoda</taxon>
        <taxon>Crustacea</taxon>
        <taxon>Multicrustacea</taxon>
        <taxon>Malacostraca</taxon>
        <taxon>Eumalacostraca</taxon>
        <taxon>Eucarida</taxon>
        <taxon>Decapoda</taxon>
        <taxon>Pleocyemata</taxon>
        <taxon>Astacidea</taxon>
        <taxon>Parastacoidea</taxon>
        <taxon>Parastacidae</taxon>
        <taxon>Cherax</taxon>
    </lineage>
</organism>
<dbReference type="EMBL" id="JARKIK010000072">
    <property type="protein sequence ID" value="KAK8728205.1"/>
    <property type="molecule type" value="Genomic_DNA"/>
</dbReference>
<feature type="region of interest" description="Disordered" evidence="1">
    <location>
        <begin position="1"/>
        <end position="150"/>
    </location>
</feature>
<keyword evidence="3" id="KW-1185">Reference proteome</keyword>
<evidence type="ECO:0000313" key="3">
    <source>
        <dbReference type="Proteomes" id="UP001445076"/>
    </source>
</evidence>
<reference evidence="2 3" key="1">
    <citation type="journal article" date="2024" name="BMC Genomics">
        <title>Genome assembly of redclaw crayfish (Cherax quadricarinatus) provides insights into its immune adaptation and hypoxia tolerance.</title>
        <authorList>
            <person name="Liu Z."/>
            <person name="Zheng J."/>
            <person name="Li H."/>
            <person name="Fang K."/>
            <person name="Wang S."/>
            <person name="He J."/>
            <person name="Zhou D."/>
            <person name="Weng S."/>
            <person name="Chi M."/>
            <person name="Gu Z."/>
            <person name="He J."/>
            <person name="Li F."/>
            <person name="Wang M."/>
        </authorList>
    </citation>
    <scope>NUCLEOTIDE SEQUENCE [LARGE SCALE GENOMIC DNA]</scope>
    <source>
        <strain evidence="2">ZL_2023a</strain>
    </source>
</reference>
<feature type="compositionally biased region" description="Basic and acidic residues" evidence="1">
    <location>
        <begin position="92"/>
        <end position="108"/>
    </location>
</feature>
<feature type="compositionally biased region" description="Polar residues" evidence="1">
    <location>
        <begin position="131"/>
        <end position="150"/>
    </location>
</feature>
<feature type="non-terminal residue" evidence="2">
    <location>
        <position position="1"/>
    </location>
</feature>
<feature type="compositionally biased region" description="Low complexity" evidence="1">
    <location>
        <begin position="115"/>
        <end position="124"/>
    </location>
</feature>
<proteinExistence type="predicted"/>
<feature type="compositionally biased region" description="Basic and acidic residues" evidence="1">
    <location>
        <begin position="9"/>
        <end position="28"/>
    </location>
</feature>
<sequence>IDTPQENGHIVHTEEDLHDRSDSQASERRTRRKRKRKKKNKRERERKKRKRERKRKRRERKRKQMERRKRREREKGQGRRKSASRRHSRSVSWKEREGLTEVGERYVDGVRSGRSLSLLHSQQSDLHHTEPVTTAASPSQHSPTNRNTHS</sequence>
<gene>
    <name evidence="2" type="ORF">OTU49_009171</name>
</gene>
<dbReference type="Proteomes" id="UP001445076">
    <property type="component" value="Unassembled WGS sequence"/>
</dbReference>